<evidence type="ECO:0000313" key="10">
    <source>
        <dbReference type="Proteomes" id="UP000479773"/>
    </source>
</evidence>
<gene>
    <name evidence="8" type="ORF">F2Z29_13115</name>
    <name evidence="7" type="ORF">F3B44_06165</name>
</gene>
<feature type="domain" description="Helicase C-terminal" evidence="6">
    <location>
        <begin position="519"/>
        <end position="685"/>
    </location>
</feature>
<dbReference type="Proteomes" id="UP000436803">
    <property type="component" value="Unassembled WGS sequence"/>
</dbReference>
<dbReference type="SUPFAM" id="SSF52540">
    <property type="entry name" value="P-loop containing nucleoside triphosphate hydrolases"/>
    <property type="match status" value="1"/>
</dbReference>
<dbReference type="GO" id="GO:0016787">
    <property type="term" value="F:hydrolase activity"/>
    <property type="evidence" value="ECO:0007669"/>
    <property type="project" value="UniProtKB-KW"/>
</dbReference>
<dbReference type="InterPro" id="IPR001650">
    <property type="entry name" value="Helicase_C-like"/>
</dbReference>
<dbReference type="EMBL" id="VWAW01000010">
    <property type="protein sequence ID" value="KAA5172965.1"/>
    <property type="molecule type" value="Genomic_DNA"/>
</dbReference>
<dbReference type="SMART" id="SM00487">
    <property type="entry name" value="DEXDc"/>
    <property type="match status" value="1"/>
</dbReference>
<dbReference type="CDD" id="cd09179">
    <property type="entry name" value="PLDc_N_DEXD_a"/>
    <property type="match status" value="1"/>
</dbReference>
<dbReference type="InterPro" id="IPR050615">
    <property type="entry name" value="ATP-dep_DNA_Helicase"/>
</dbReference>
<dbReference type="Proteomes" id="UP000479773">
    <property type="component" value="Unassembled WGS sequence"/>
</dbReference>
<evidence type="ECO:0000256" key="3">
    <source>
        <dbReference type="ARBA" id="ARBA00022806"/>
    </source>
</evidence>
<evidence type="ECO:0000313" key="9">
    <source>
        <dbReference type="Proteomes" id="UP000436803"/>
    </source>
</evidence>
<dbReference type="GO" id="GO:0003677">
    <property type="term" value="F:DNA binding"/>
    <property type="evidence" value="ECO:0007669"/>
    <property type="project" value="InterPro"/>
</dbReference>
<proteinExistence type="predicted"/>
<accession>A0A5M5P410</accession>
<dbReference type="Gene3D" id="3.40.50.300">
    <property type="entry name" value="P-loop containing nucleotide triphosphate hydrolases"/>
    <property type="match status" value="2"/>
</dbReference>
<dbReference type="GO" id="GO:0005524">
    <property type="term" value="F:ATP binding"/>
    <property type="evidence" value="ECO:0007669"/>
    <property type="project" value="UniProtKB-KW"/>
</dbReference>
<keyword evidence="1" id="KW-0547">Nucleotide-binding</keyword>
<evidence type="ECO:0000313" key="8">
    <source>
        <dbReference type="EMBL" id="KAA5172965.1"/>
    </source>
</evidence>
<dbReference type="PROSITE" id="PS51194">
    <property type="entry name" value="HELICASE_CTER"/>
    <property type="match status" value="1"/>
</dbReference>
<dbReference type="InterPro" id="IPR014001">
    <property type="entry name" value="Helicase_ATP-bd"/>
</dbReference>
<dbReference type="InterPro" id="IPR027417">
    <property type="entry name" value="P-loop_NTPase"/>
</dbReference>
<organism evidence="7 10">
    <name type="scientific">Bacteroides fragilis</name>
    <dbReference type="NCBI Taxonomy" id="817"/>
    <lineage>
        <taxon>Bacteria</taxon>
        <taxon>Pseudomonadati</taxon>
        <taxon>Bacteroidota</taxon>
        <taxon>Bacteroidia</taxon>
        <taxon>Bacteroidales</taxon>
        <taxon>Bacteroidaceae</taxon>
        <taxon>Bacteroides</taxon>
    </lineage>
</organism>
<dbReference type="CDD" id="cd17926">
    <property type="entry name" value="DEXHc_RE"/>
    <property type="match status" value="1"/>
</dbReference>
<dbReference type="Gene3D" id="3.30.870.10">
    <property type="entry name" value="Endonuclease Chain A"/>
    <property type="match status" value="1"/>
</dbReference>
<keyword evidence="3 7" id="KW-0347">Helicase</keyword>
<dbReference type="InterPro" id="IPR006935">
    <property type="entry name" value="Helicase/UvrB_N"/>
</dbReference>
<reference evidence="9 10" key="1">
    <citation type="journal article" date="2019" name="Nat. Med.">
        <title>A library of human gut bacterial isolates paired with longitudinal multiomics data enables mechanistic microbiome research.</title>
        <authorList>
            <person name="Poyet M."/>
            <person name="Groussin M."/>
            <person name="Gibbons S.M."/>
            <person name="Avila-Pacheco J."/>
            <person name="Jiang X."/>
            <person name="Kearney S.M."/>
            <person name="Perrotta A.R."/>
            <person name="Berdy B."/>
            <person name="Zhao S."/>
            <person name="Lieberman T.D."/>
            <person name="Swanson P.K."/>
            <person name="Smith M."/>
            <person name="Roesemann S."/>
            <person name="Alexander J.E."/>
            <person name="Rich S.A."/>
            <person name="Livny J."/>
            <person name="Vlamakis H."/>
            <person name="Clish C."/>
            <person name="Bullock K."/>
            <person name="Deik A."/>
            <person name="Scott J."/>
            <person name="Pierce K.A."/>
            <person name="Xavier R.J."/>
            <person name="Alm E.J."/>
        </authorList>
    </citation>
    <scope>NUCLEOTIDE SEQUENCE [LARGE SCALE GENOMIC DNA]</scope>
    <source>
        <strain evidence="7 10">BIOML-A106</strain>
        <strain evidence="8 9">BIOML-A7</strain>
    </source>
</reference>
<dbReference type="Pfam" id="PF00271">
    <property type="entry name" value="Helicase_C"/>
    <property type="match status" value="1"/>
</dbReference>
<dbReference type="EMBL" id="VWEQ01000004">
    <property type="protein sequence ID" value="KAA4754654.1"/>
    <property type="molecule type" value="Genomic_DNA"/>
</dbReference>
<dbReference type="PROSITE" id="PS51192">
    <property type="entry name" value="HELICASE_ATP_BIND_1"/>
    <property type="match status" value="1"/>
</dbReference>
<evidence type="ECO:0000256" key="2">
    <source>
        <dbReference type="ARBA" id="ARBA00022801"/>
    </source>
</evidence>
<dbReference type="PANTHER" id="PTHR11274:SF0">
    <property type="entry name" value="GENERAL TRANSCRIPTION AND DNA REPAIR FACTOR IIH HELICASE SUBUNIT XPB"/>
    <property type="match status" value="1"/>
</dbReference>
<name>A0A5M5P410_BACFG</name>
<keyword evidence="2" id="KW-0378">Hydrolase</keyword>
<evidence type="ECO:0000313" key="7">
    <source>
        <dbReference type="EMBL" id="KAA4754654.1"/>
    </source>
</evidence>
<evidence type="ECO:0000259" key="6">
    <source>
        <dbReference type="PROSITE" id="PS51194"/>
    </source>
</evidence>
<dbReference type="PANTHER" id="PTHR11274">
    <property type="entry name" value="RAD25/XP-B DNA REPAIR HELICASE"/>
    <property type="match status" value="1"/>
</dbReference>
<dbReference type="SMART" id="SM00490">
    <property type="entry name" value="HELICc"/>
    <property type="match status" value="1"/>
</dbReference>
<evidence type="ECO:0000256" key="4">
    <source>
        <dbReference type="ARBA" id="ARBA00022840"/>
    </source>
</evidence>
<protein>
    <submittedName>
        <fullName evidence="7">DEAD/DEAH box helicase</fullName>
    </submittedName>
</protein>
<evidence type="ECO:0000259" key="5">
    <source>
        <dbReference type="PROSITE" id="PS51192"/>
    </source>
</evidence>
<dbReference type="AlphaFoldDB" id="A0A5M5P410"/>
<feature type="domain" description="Helicase ATP-binding" evidence="5">
    <location>
        <begin position="269"/>
        <end position="437"/>
    </location>
</feature>
<sequence length="701" mass="80556">MALKDHSFRTSYNKIDHDIAKEFYLPCMRNAIRYDRATGYFSSSIYILSWSYLKEFVTNGGKMRVVCSPYLAVKDQDAIEEGTISLSSEEQRDNLFKEFEKIFKKDTLSAPERVLACLIAKGIMEIKIAVGKYDPNRLFHDKVGLFYDTKGSVVAFRGSVNETFKGLSDDGNFESLDVFETWRNKSEEERVIDIQHQFERVWQNQNDKIVAIELPKNIKELVAKHATKESTWTEALDEVLYTIDKASIWSADKRPNGKRPREHQLNALDAWEKNFRRGIFEHATGSGKTFSAMCAIRKCIEEGSPVIILVPSVGLLDQWHRELKEVFSDLDVQYLLCGGGFTDWKREMVLRAFTDTCFDEKRITIAVMETAASPDFYNQVVSSDKLFLVADEVHRMGSENRRRIFTINAGRRLGLSATPKRYGDPVGTECIFNYFGGIVGQPYTLKNAIDDNVLCHYFYFPHIVSLNKSEQEEWDEISKKISKFVARLSSQNEDNIMSNNQIKKLLIQRSRIIKNADAKIKLAYDVLRNDYKEGDRWIVYCDNHAQLNDVLTRLLNAGMRAYEYHSELGKDKKEQTLKYFSTIGGIIVSIRCLDEGIDIPNTTHALILASSQNPREFVQRRGRILRKSNNKNFSYLHDAIVIPDKFASSDKAGSIIEMELVRSIQFGEWSEDSKCIVDLKLLAIDNNIDYNNIKLSSQEYE</sequence>
<dbReference type="Pfam" id="PF04851">
    <property type="entry name" value="ResIII"/>
    <property type="match status" value="1"/>
</dbReference>
<evidence type="ECO:0000256" key="1">
    <source>
        <dbReference type="ARBA" id="ARBA00022741"/>
    </source>
</evidence>
<keyword evidence="4" id="KW-0067">ATP-binding</keyword>
<comment type="caution">
    <text evidence="7">The sequence shown here is derived from an EMBL/GenBank/DDBJ whole genome shotgun (WGS) entry which is preliminary data.</text>
</comment>
<dbReference type="GO" id="GO:0004386">
    <property type="term" value="F:helicase activity"/>
    <property type="evidence" value="ECO:0007669"/>
    <property type="project" value="UniProtKB-KW"/>
</dbReference>